<comment type="caution">
    <text evidence="2">The sequence shown here is derived from an EMBL/GenBank/DDBJ whole genome shotgun (WGS) entry which is preliminary data.</text>
</comment>
<organism evidence="2 3">
    <name type="scientific">Actinomortierella ambigua</name>
    <dbReference type="NCBI Taxonomy" id="1343610"/>
    <lineage>
        <taxon>Eukaryota</taxon>
        <taxon>Fungi</taxon>
        <taxon>Fungi incertae sedis</taxon>
        <taxon>Mucoromycota</taxon>
        <taxon>Mortierellomycotina</taxon>
        <taxon>Mortierellomycetes</taxon>
        <taxon>Mortierellales</taxon>
        <taxon>Mortierellaceae</taxon>
        <taxon>Actinomortierella</taxon>
    </lineage>
</organism>
<feature type="compositionally biased region" description="Polar residues" evidence="1">
    <location>
        <begin position="286"/>
        <end position="298"/>
    </location>
</feature>
<proteinExistence type="predicted"/>
<gene>
    <name evidence="2" type="ORF">DFQ27_005277</name>
</gene>
<sequence>MSSKDDDMIRINASVQAKESLVRNAAALEPYQDGSNYTYMIHTPTDEKLEKAVTFQVFVTIPRNLDALESLVIEGTNIEVSIGNINHTFIRHLRINNHRGDIVVENFYGETAELKNTITGSIKGKFSVARLNARAKHGKIEGSVHLLNTDDQQPPPKVICATTNSRIDIRVDGSDLFGPFGVEAKTQCASLDAKVLLASVEQRLFGNFINFGGPIHMKLSRNYRGRVEMRSHYGKLFIDEPEFVQIEGATMTVPSASDRKGTGNTNSDLHQSSLHASDIMSSNGSIVFSSRTSSQGTAMSWGGEDPHATTHHQSRPPMSPTSIPTANGDVKSISRTNSFHGSLSSLSETHGSSVISTPGHGHTSHGHSHGKKKKEKDHDHIITREMIGTIGSGSGLIIAKNSSGDIHLNLV</sequence>
<protein>
    <submittedName>
        <fullName evidence="2">Uncharacterized protein</fullName>
    </submittedName>
</protein>
<accession>A0A9P6Q0Q4</accession>
<evidence type="ECO:0000313" key="3">
    <source>
        <dbReference type="Proteomes" id="UP000807716"/>
    </source>
</evidence>
<dbReference type="EMBL" id="JAAAJB010000373">
    <property type="protein sequence ID" value="KAG0257168.1"/>
    <property type="molecule type" value="Genomic_DNA"/>
</dbReference>
<reference evidence="2" key="1">
    <citation type="journal article" date="2020" name="Fungal Divers.">
        <title>Resolving the Mortierellaceae phylogeny through synthesis of multi-gene phylogenetics and phylogenomics.</title>
        <authorList>
            <person name="Vandepol N."/>
            <person name="Liber J."/>
            <person name="Desiro A."/>
            <person name="Na H."/>
            <person name="Kennedy M."/>
            <person name="Barry K."/>
            <person name="Grigoriev I.V."/>
            <person name="Miller A.N."/>
            <person name="O'Donnell K."/>
            <person name="Stajich J.E."/>
            <person name="Bonito G."/>
        </authorList>
    </citation>
    <scope>NUCLEOTIDE SEQUENCE</scope>
    <source>
        <strain evidence="2">BC1065</strain>
    </source>
</reference>
<evidence type="ECO:0000313" key="2">
    <source>
        <dbReference type="EMBL" id="KAG0257168.1"/>
    </source>
</evidence>
<feature type="compositionally biased region" description="Basic residues" evidence="1">
    <location>
        <begin position="362"/>
        <end position="375"/>
    </location>
</feature>
<feature type="compositionally biased region" description="Low complexity" evidence="1">
    <location>
        <begin position="340"/>
        <end position="353"/>
    </location>
</feature>
<feature type="region of interest" description="Disordered" evidence="1">
    <location>
        <begin position="286"/>
        <end position="378"/>
    </location>
</feature>
<dbReference type="Proteomes" id="UP000807716">
    <property type="component" value="Unassembled WGS sequence"/>
</dbReference>
<dbReference type="AlphaFoldDB" id="A0A9P6Q0Q4"/>
<evidence type="ECO:0000256" key="1">
    <source>
        <dbReference type="SAM" id="MobiDB-lite"/>
    </source>
</evidence>
<dbReference type="OrthoDB" id="2391567at2759"/>
<keyword evidence="3" id="KW-1185">Reference proteome</keyword>
<name>A0A9P6Q0Q4_9FUNG</name>